<dbReference type="InterPro" id="IPR040079">
    <property type="entry name" value="Glutathione_S-Trfase"/>
</dbReference>
<dbReference type="Pfam" id="PF13417">
    <property type="entry name" value="GST_N_3"/>
    <property type="match status" value="1"/>
</dbReference>
<dbReference type="PANTHER" id="PTHR44051:SF9">
    <property type="entry name" value="GLUTATHIONE S-TRANSFERASE 1"/>
    <property type="match status" value="1"/>
</dbReference>
<dbReference type="PANTHER" id="PTHR44051">
    <property type="entry name" value="GLUTATHIONE S-TRANSFERASE-RELATED"/>
    <property type="match status" value="1"/>
</dbReference>
<dbReference type="RefSeq" id="XP_069225477.1">
    <property type="nucleotide sequence ID" value="XM_069377486.1"/>
</dbReference>
<feature type="domain" description="GST N-terminal" evidence="2">
    <location>
        <begin position="1"/>
        <end position="84"/>
    </location>
</feature>
<dbReference type="Pfam" id="PF00043">
    <property type="entry name" value="GST_C"/>
    <property type="match status" value="1"/>
</dbReference>
<dbReference type="AlphaFoldDB" id="A0AB34KG79"/>
<keyword evidence="5" id="KW-1185">Reference proteome</keyword>
<evidence type="ECO:0000259" key="2">
    <source>
        <dbReference type="PROSITE" id="PS50404"/>
    </source>
</evidence>
<organism evidence="4 5">
    <name type="scientific">Cladosporium halotolerans</name>
    <dbReference type="NCBI Taxonomy" id="1052096"/>
    <lineage>
        <taxon>Eukaryota</taxon>
        <taxon>Fungi</taxon>
        <taxon>Dikarya</taxon>
        <taxon>Ascomycota</taxon>
        <taxon>Pezizomycotina</taxon>
        <taxon>Dothideomycetes</taxon>
        <taxon>Dothideomycetidae</taxon>
        <taxon>Cladosporiales</taxon>
        <taxon>Cladosporiaceae</taxon>
        <taxon>Cladosporium</taxon>
    </lineage>
</organism>
<feature type="domain" description="GST C-terminal" evidence="3">
    <location>
        <begin position="90"/>
        <end position="210"/>
    </location>
</feature>
<dbReference type="EMBL" id="JAAQHG020000052">
    <property type="protein sequence ID" value="KAL1582370.1"/>
    <property type="molecule type" value="Genomic_DNA"/>
</dbReference>
<dbReference type="Gene3D" id="1.20.1050.10">
    <property type="match status" value="1"/>
</dbReference>
<dbReference type="SFLD" id="SFLDG01150">
    <property type="entry name" value="Main.1:_Beta-like"/>
    <property type="match status" value="1"/>
</dbReference>
<dbReference type="SUPFAM" id="SSF47616">
    <property type="entry name" value="GST C-terminal domain-like"/>
    <property type="match status" value="1"/>
</dbReference>
<comment type="caution">
    <text evidence="4">The sequence shown here is derived from an EMBL/GenBank/DDBJ whole genome shotgun (WGS) entry which is preliminary data.</text>
</comment>
<dbReference type="InterPro" id="IPR004045">
    <property type="entry name" value="Glutathione_S-Trfase_N"/>
</dbReference>
<proteinExistence type="inferred from homology"/>
<evidence type="ECO:0000313" key="5">
    <source>
        <dbReference type="Proteomes" id="UP000803884"/>
    </source>
</evidence>
<accession>A0AB34KG79</accession>
<evidence type="ECO:0000313" key="4">
    <source>
        <dbReference type="EMBL" id="KAL1582370.1"/>
    </source>
</evidence>
<dbReference type="GeneID" id="96010324"/>
<dbReference type="SFLD" id="SFLDG00358">
    <property type="entry name" value="Main_(cytGST)"/>
    <property type="match status" value="1"/>
</dbReference>
<dbReference type="PROSITE" id="PS50404">
    <property type="entry name" value="GST_NTER"/>
    <property type="match status" value="1"/>
</dbReference>
<gene>
    <name evidence="4" type="ORF">WHR41_08882</name>
</gene>
<dbReference type="InterPro" id="IPR036249">
    <property type="entry name" value="Thioredoxin-like_sf"/>
</dbReference>
<comment type="similarity">
    <text evidence="1">Belongs to the GST superfamily.</text>
</comment>
<evidence type="ECO:0000259" key="3">
    <source>
        <dbReference type="PROSITE" id="PS50405"/>
    </source>
</evidence>
<dbReference type="InterPro" id="IPR010987">
    <property type="entry name" value="Glutathione-S-Trfase_C-like"/>
</dbReference>
<protein>
    <recommendedName>
        <fullName evidence="6">Glutathione S-transferase</fullName>
    </recommendedName>
</protein>
<name>A0AB34KG79_9PEZI</name>
<dbReference type="Gene3D" id="3.40.30.10">
    <property type="entry name" value="Glutaredoxin"/>
    <property type="match status" value="1"/>
</dbReference>
<sequence>MVLTIHHLGISQSERIIFLCEELDIPYKIVHHTRSPMLSPDSLKAVPGNATGKSPFVEDSDAGITLAESGAIVEYIIHRYGGGRLAVKPTASNYAEYLQWFHFSNATLQPQMVGAMFPSDDKKVQAFRDDRLHNGALGVMDSRLKKSKWLAGDEFTAADIMPMYTITTQRYWGPPLDLTRFPNILRWVQDVAARPAYQKAMEKGDPEMRLLIDAKGPEKTLAQLGGIGAGSWKK</sequence>
<dbReference type="InterPro" id="IPR036282">
    <property type="entry name" value="Glutathione-S-Trfase_C_sf"/>
</dbReference>
<dbReference type="SFLD" id="SFLDS00019">
    <property type="entry name" value="Glutathione_Transferase_(cytos"/>
    <property type="match status" value="1"/>
</dbReference>
<reference evidence="4 5" key="1">
    <citation type="journal article" date="2020" name="Microbiol. Resour. Announc.">
        <title>Draft Genome Sequence of a Cladosporium Species Isolated from the Mesophotic Ascidian Didemnum maculosum.</title>
        <authorList>
            <person name="Gioti A."/>
            <person name="Siaperas R."/>
            <person name="Nikolaivits E."/>
            <person name="Le Goff G."/>
            <person name="Ouazzani J."/>
            <person name="Kotoulas G."/>
            <person name="Topakas E."/>
        </authorList>
    </citation>
    <scope>NUCLEOTIDE SEQUENCE [LARGE SCALE GENOMIC DNA]</scope>
    <source>
        <strain evidence="4 5">TM138-S3</strain>
    </source>
</reference>
<dbReference type="SUPFAM" id="SSF52833">
    <property type="entry name" value="Thioredoxin-like"/>
    <property type="match status" value="1"/>
</dbReference>
<evidence type="ECO:0008006" key="6">
    <source>
        <dbReference type="Google" id="ProtNLM"/>
    </source>
</evidence>
<dbReference type="InterPro" id="IPR004046">
    <property type="entry name" value="GST_C"/>
</dbReference>
<dbReference type="CDD" id="cd03046">
    <property type="entry name" value="GST_N_GTT1_like"/>
    <property type="match status" value="1"/>
</dbReference>
<dbReference type="PROSITE" id="PS50405">
    <property type="entry name" value="GST_CTER"/>
    <property type="match status" value="1"/>
</dbReference>
<evidence type="ECO:0000256" key="1">
    <source>
        <dbReference type="ARBA" id="ARBA00007409"/>
    </source>
</evidence>
<dbReference type="Proteomes" id="UP000803884">
    <property type="component" value="Unassembled WGS sequence"/>
</dbReference>